<dbReference type="SUPFAM" id="SSF52540">
    <property type="entry name" value="P-loop containing nucleoside triphosphate hydrolases"/>
    <property type="match status" value="1"/>
</dbReference>
<dbReference type="Proteomes" id="UP001165122">
    <property type="component" value="Unassembled WGS sequence"/>
</dbReference>
<dbReference type="GO" id="GO:0003924">
    <property type="term" value="F:GTPase activity"/>
    <property type="evidence" value="ECO:0007669"/>
    <property type="project" value="InterPro"/>
</dbReference>
<feature type="transmembrane region" description="Helical" evidence="4">
    <location>
        <begin position="607"/>
        <end position="628"/>
    </location>
</feature>
<evidence type="ECO:0000256" key="1">
    <source>
        <dbReference type="ARBA" id="ARBA00022741"/>
    </source>
</evidence>
<reference evidence="7" key="1">
    <citation type="journal article" date="2023" name="Commun. Biol.">
        <title>Genome analysis of Parmales, the sister group of diatoms, reveals the evolutionary specialization of diatoms from phago-mixotrophs to photoautotrophs.</title>
        <authorList>
            <person name="Ban H."/>
            <person name="Sato S."/>
            <person name="Yoshikawa S."/>
            <person name="Yamada K."/>
            <person name="Nakamura Y."/>
            <person name="Ichinomiya M."/>
            <person name="Sato N."/>
            <person name="Blanc-Mathieu R."/>
            <person name="Endo H."/>
            <person name="Kuwata A."/>
            <person name="Ogata H."/>
        </authorList>
    </citation>
    <scope>NUCLEOTIDE SEQUENCE [LARGE SCALE GENOMIC DNA]</scope>
    <source>
        <strain evidence="7">NIES 3700</strain>
    </source>
</reference>
<keyword evidence="7" id="KW-1185">Reference proteome</keyword>
<accession>A0A9W7E5Y0</accession>
<feature type="compositionally biased region" description="Polar residues" evidence="3">
    <location>
        <begin position="366"/>
        <end position="376"/>
    </location>
</feature>
<name>A0A9W7E5Y0_9STRA</name>
<dbReference type="Pfam" id="PF00071">
    <property type="entry name" value="Ras"/>
    <property type="match status" value="1"/>
</dbReference>
<keyword evidence="4" id="KW-0812">Transmembrane</keyword>
<feature type="region of interest" description="Disordered" evidence="3">
    <location>
        <begin position="654"/>
        <end position="677"/>
    </location>
</feature>
<dbReference type="PRINTS" id="PR00449">
    <property type="entry name" value="RASTRNSFRMNG"/>
</dbReference>
<dbReference type="InterPro" id="IPR001806">
    <property type="entry name" value="Small_GTPase"/>
</dbReference>
<feature type="region of interest" description="Disordered" evidence="3">
    <location>
        <begin position="356"/>
        <end position="383"/>
    </location>
</feature>
<evidence type="ECO:0000313" key="7">
    <source>
        <dbReference type="Proteomes" id="UP001165122"/>
    </source>
</evidence>
<keyword evidence="4" id="KW-0472">Membrane</keyword>
<feature type="domain" description="EF hand associated type-2" evidence="5">
    <location>
        <begin position="207"/>
        <end position="265"/>
    </location>
</feature>
<gene>
    <name evidence="6" type="ORF">TrLO_g1407</name>
</gene>
<keyword evidence="2" id="KW-0342">GTP-binding</keyword>
<dbReference type="InterPro" id="IPR027417">
    <property type="entry name" value="P-loop_NTPase"/>
</dbReference>
<dbReference type="GO" id="GO:0005525">
    <property type="term" value="F:GTP binding"/>
    <property type="evidence" value="ECO:0007669"/>
    <property type="project" value="UniProtKB-KW"/>
</dbReference>
<keyword evidence="4" id="KW-1133">Transmembrane helix</keyword>
<evidence type="ECO:0000256" key="2">
    <source>
        <dbReference type="ARBA" id="ARBA00023134"/>
    </source>
</evidence>
<sequence>MDDCREIRVLVLGDEGVGKSSLISTYVSQIFSPVPAKMIPILVPPSHALPSVRATILDTSPSDPLPLQNVDSIILVYDLHRLSTFESLERHYLPLIEELNIPTILCASKVDKGTNPPPKLLNLLAKYKFVAACISVSSKTLLQVNELFLTSMAIILYPLPPLFSLSTSTLTPLSISAFLRIYRMYTTTKLLSDTGLNEFQTHYFSAPLLSDDIQGLKKIVVKEDQRSVEDGRFTSIGFLNIFKMFIVRNQLEMPWVVLKEEGYTLKVNPDPTVDDELMLNHPENLKEWKGRMPKGAEEFLKGMKEVCGDGERVDVYKVVEVISGGLPWEEDGFFEDSWSSVGGELARSVSSNALTGSIIVPPQSPTKPATPQSANSPRLDDSTALLDSGSILLEGEEVEEGEERMMSSDDFIDAYILSYSVAPLKTLQHIHALGWRGLKEVGEEKESEYIRIRVLTGDSATWEKVMSVVSRYQKSRVVVTTVPWGSSNKGDDDDFDLTVFVIVDAKPAVIEEALECCRSLGEDRRRCFVRLEDGSVEGGAGGAGGGCEAVVKHCEERDLEAPFVSREEGDAVAWLVKCATSDGGTEGEKRVKPYFRERRQALKRKKMMKGGLAVLVLVVVGFGVSTFVNTRERNGGKGGGRSFLDGLKDTIGLSSRSRNGSSSGGTSSSAALTAASD</sequence>
<proteinExistence type="predicted"/>
<evidence type="ECO:0000313" key="6">
    <source>
        <dbReference type="EMBL" id="GMH67262.1"/>
    </source>
</evidence>
<organism evidence="6 7">
    <name type="scientific">Triparma laevis f. longispina</name>
    <dbReference type="NCBI Taxonomy" id="1714387"/>
    <lineage>
        <taxon>Eukaryota</taxon>
        <taxon>Sar</taxon>
        <taxon>Stramenopiles</taxon>
        <taxon>Ochrophyta</taxon>
        <taxon>Bolidophyceae</taxon>
        <taxon>Parmales</taxon>
        <taxon>Triparmaceae</taxon>
        <taxon>Triparma</taxon>
    </lineage>
</organism>
<protein>
    <recommendedName>
        <fullName evidence="5">EF hand associated type-2 domain-containing protein</fullName>
    </recommendedName>
</protein>
<dbReference type="PANTHER" id="PTHR24073">
    <property type="entry name" value="DRAB5-RELATED"/>
    <property type="match status" value="1"/>
</dbReference>
<evidence type="ECO:0000259" key="5">
    <source>
        <dbReference type="Pfam" id="PF08356"/>
    </source>
</evidence>
<dbReference type="OrthoDB" id="10020961at2759"/>
<dbReference type="Gene3D" id="1.10.238.10">
    <property type="entry name" value="EF-hand"/>
    <property type="match status" value="1"/>
</dbReference>
<keyword evidence="1" id="KW-0547">Nucleotide-binding</keyword>
<evidence type="ECO:0000256" key="4">
    <source>
        <dbReference type="SAM" id="Phobius"/>
    </source>
</evidence>
<dbReference type="Gene3D" id="3.40.50.300">
    <property type="entry name" value="P-loop containing nucleotide triphosphate hydrolases"/>
    <property type="match status" value="1"/>
</dbReference>
<dbReference type="Pfam" id="PF08356">
    <property type="entry name" value="EF_assoc_2"/>
    <property type="match status" value="1"/>
</dbReference>
<dbReference type="EMBL" id="BRXW01000571">
    <property type="protein sequence ID" value="GMH67262.1"/>
    <property type="molecule type" value="Genomic_DNA"/>
</dbReference>
<dbReference type="InterPro" id="IPR013567">
    <property type="entry name" value="EF_hand_assoc_2"/>
</dbReference>
<evidence type="ECO:0000256" key="3">
    <source>
        <dbReference type="SAM" id="MobiDB-lite"/>
    </source>
</evidence>
<dbReference type="SMART" id="SM00175">
    <property type="entry name" value="RAB"/>
    <property type="match status" value="1"/>
</dbReference>
<comment type="caution">
    <text evidence="6">The sequence shown here is derived from an EMBL/GenBank/DDBJ whole genome shotgun (WGS) entry which is preliminary data.</text>
</comment>
<dbReference type="AlphaFoldDB" id="A0A9W7E5Y0"/>